<proteinExistence type="predicted"/>
<dbReference type="AlphaFoldDB" id="A0A317PUW5"/>
<dbReference type="EMBL" id="QGTS01000013">
    <property type="protein sequence ID" value="PWW05356.1"/>
    <property type="molecule type" value="Genomic_DNA"/>
</dbReference>
<name>A0A317PUW5_9ENTR</name>
<dbReference type="Proteomes" id="UP000246744">
    <property type="component" value="Unassembled WGS sequence"/>
</dbReference>
<dbReference type="RefSeq" id="WP_110027380.1">
    <property type="nucleotide sequence ID" value="NZ_QGTS01000013.1"/>
</dbReference>
<dbReference type="PANTHER" id="PTHR12526">
    <property type="entry name" value="GLYCOSYLTRANSFERASE"/>
    <property type="match status" value="1"/>
</dbReference>
<protein>
    <submittedName>
        <fullName evidence="3">UDP-glucose:(Heptosyl)LPS alpha-1,3-glucosyltransferase</fullName>
    </submittedName>
</protein>
<feature type="domain" description="Glycosyl transferase family 1" evidence="1">
    <location>
        <begin position="192"/>
        <end position="338"/>
    </location>
</feature>
<dbReference type="InterPro" id="IPR001296">
    <property type="entry name" value="Glyco_trans_1"/>
</dbReference>
<evidence type="ECO:0000259" key="2">
    <source>
        <dbReference type="Pfam" id="PF13439"/>
    </source>
</evidence>
<reference evidence="3 4" key="1">
    <citation type="submission" date="2018-05" db="EMBL/GenBank/DDBJ databases">
        <title>Genomic Encyclopedia of Type Strains, Phase IV (KMG-IV): sequencing the most valuable type-strain genomes for metagenomic binning, comparative biology and taxonomic classification.</title>
        <authorList>
            <person name="Goeker M."/>
        </authorList>
    </citation>
    <scope>NUCLEOTIDE SEQUENCE [LARGE SCALE GENOMIC DNA]</scope>
    <source>
        <strain evidence="3 4">DSM 19579</strain>
    </source>
</reference>
<dbReference type="PANTHER" id="PTHR12526:SF623">
    <property type="entry name" value="WABG"/>
    <property type="match status" value="1"/>
</dbReference>
<accession>A0A317PUW5</accession>
<dbReference type="SUPFAM" id="SSF53756">
    <property type="entry name" value="UDP-Glycosyltransferase/glycogen phosphorylase"/>
    <property type="match status" value="1"/>
</dbReference>
<dbReference type="InterPro" id="IPR028098">
    <property type="entry name" value="Glyco_trans_4-like_N"/>
</dbReference>
<dbReference type="Pfam" id="PF13439">
    <property type="entry name" value="Glyco_transf_4"/>
    <property type="match status" value="1"/>
</dbReference>
<keyword evidence="3" id="KW-0808">Transferase</keyword>
<gene>
    <name evidence="3" type="ORF">DES37_11359</name>
</gene>
<dbReference type="Pfam" id="PF00534">
    <property type="entry name" value="Glycos_transf_1"/>
    <property type="match status" value="1"/>
</dbReference>
<evidence type="ECO:0000313" key="4">
    <source>
        <dbReference type="Proteomes" id="UP000246744"/>
    </source>
</evidence>
<keyword evidence="4" id="KW-1185">Reference proteome</keyword>
<evidence type="ECO:0000313" key="3">
    <source>
        <dbReference type="EMBL" id="PWW05356.1"/>
    </source>
</evidence>
<dbReference type="GO" id="GO:1901135">
    <property type="term" value="P:carbohydrate derivative metabolic process"/>
    <property type="evidence" value="ECO:0007669"/>
    <property type="project" value="UniProtKB-ARBA"/>
</dbReference>
<dbReference type="CDD" id="cd03801">
    <property type="entry name" value="GT4_PimA-like"/>
    <property type="match status" value="1"/>
</dbReference>
<organism evidence="3 4">
    <name type="scientific">Mangrovibacter plantisponsor</name>
    <dbReference type="NCBI Taxonomy" id="451513"/>
    <lineage>
        <taxon>Bacteria</taxon>
        <taxon>Pseudomonadati</taxon>
        <taxon>Pseudomonadota</taxon>
        <taxon>Gammaproteobacteria</taxon>
        <taxon>Enterobacterales</taxon>
        <taxon>Enterobacteriaceae</taxon>
        <taxon>Mangrovibacter</taxon>
    </lineage>
</organism>
<dbReference type="OrthoDB" id="9802524at2"/>
<dbReference type="Gene3D" id="3.40.50.2000">
    <property type="entry name" value="Glycogen Phosphorylase B"/>
    <property type="match status" value="2"/>
</dbReference>
<dbReference type="GO" id="GO:0016757">
    <property type="term" value="F:glycosyltransferase activity"/>
    <property type="evidence" value="ECO:0007669"/>
    <property type="project" value="InterPro"/>
</dbReference>
<comment type="caution">
    <text evidence="3">The sequence shown here is derived from an EMBL/GenBank/DDBJ whole genome shotgun (WGS) entry which is preliminary data.</text>
</comment>
<sequence length="379" mass="43580">MKLAIIRQKYRHDGGAERFVSRALSALSDKSDLNISIITRQWETDINPTYNVITCDPPAKNRLQREINFAREAQRYFVSFDIVQSHERIPGCTIYRAGDGVHKEWLNIRSRTMNPLQKLAQAFSRFHRYQLRQEKAMFEHPSLEKVICNSFMVKEEIIKHFTIAPEKIHVIYNCIDTNIWNPSLSALHRRPMRERYSIPLQATLMLFVGSGFERKGLDVAIHAIANHPNVWLLVVGNDRKSSHYKKIAQALGCEQRLVFVGVQKETAPFYAMADALIQPTRYDPFPNTILEAMACGLPVLTSDKCGGKEFIDIGINGYVFDALDWCSFSGAIAQLQNDFDYNVASQISFNKVVNLTDHYISNELYNLYHFLIEKKQNDI</sequence>
<feature type="domain" description="Glycosyltransferase subfamily 4-like N-terminal" evidence="2">
    <location>
        <begin position="14"/>
        <end position="178"/>
    </location>
</feature>
<evidence type="ECO:0000259" key="1">
    <source>
        <dbReference type="Pfam" id="PF00534"/>
    </source>
</evidence>